<reference evidence="1 2" key="1">
    <citation type="submission" date="2024-09" db="EMBL/GenBank/DDBJ databases">
        <authorList>
            <person name="Sun Q."/>
            <person name="Mori K."/>
        </authorList>
    </citation>
    <scope>NUCLEOTIDE SEQUENCE [LARGE SCALE GENOMIC DNA]</scope>
    <source>
        <strain evidence="1 2">JCM 10918</strain>
    </source>
</reference>
<evidence type="ECO:0000313" key="2">
    <source>
        <dbReference type="Proteomes" id="UP001589703"/>
    </source>
</evidence>
<dbReference type="EMBL" id="JBHMAR010000106">
    <property type="protein sequence ID" value="MFB9739408.1"/>
    <property type="molecule type" value="Genomic_DNA"/>
</dbReference>
<comment type="caution">
    <text evidence="1">The sequence shown here is derived from an EMBL/GenBank/DDBJ whole genome shotgun (WGS) entry which is preliminary data.</text>
</comment>
<gene>
    <name evidence="1" type="ORF">ACFFRO_30605</name>
</gene>
<name>A0ABV5VP99_9ACTN</name>
<dbReference type="Pfam" id="PF14428">
    <property type="entry name" value="DddA-like"/>
    <property type="match status" value="1"/>
</dbReference>
<sequence>MGGAERVVPDAFACGTKFAAAMKEKGIQHAKVVINNTNGVCKARMNCEKAVQAILPKGWTMEVYYPGDRSPVLLTGERLAP</sequence>
<organism evidence="1 2">
    <name type="scientific">Streptomyces thermocoprophilus</name>
    <dbReference type="NCBI Taxonomy" id="78356"/>
    <lineage>
        <taxon>Bacteria</taxon>
        <taxon>Bacillati</taxon>
        <taxon>Actinomycetota</taxon>
        <taxon>Actinomycetes</taxon>
        <taxon>Kitasatosporales</taxon>
        <taxon>Streptomycetaceae</taxon>
        <taxon>Streptomyces</taxon>
    </lineage>
</organism>
<dbReference type="Proteomes" id="UP001589703">
    <property type="component" value="Unassembled WGS sequence"/>
</dbReference>
<dbReference type="RefSeq" id="WP_383228095.1">
    <property type="nucleotide sequence ID" value="NZ_JBHMAR010000106.1"/>
</dbReference>
<proteinExistence type="predicted"/>
<protein>
    <submittedName>
        <fullName evidence="1">DddA-like double-stranded DNA deaminase toxin</fullName>
    </submittedName>
</protein>
<accession>A0ABV5VP99</accession>
<evidence type="ECO:0000313" key="1">
    <source>
        <dbReference type="EMBL" id="MFB9739408.1"/>
    </source>
</evidence>
<dbReference type="InterPro" id="IPR032724">
    <property type="entry name" value="SCP1.201-like"/>
</dbReference>
<keyword evidence="2" id="KW-1185">Reference proteome</keyword>